<dbReference type="InterPro" id="IPR013328">
    <property type="entry name" value="6PGD_dom2"/>
</dbReference>
<evidence type="ECO:0000256" key="1">
    <source>
        <dbReference type="ARBA" id="ARBA00005086"/>
    </source>
</evidence>
<comment type="caution">
    <text evidence="8">The sequence shown here is derived from an EMBL/GenBank/DDBJ whole genome shotgun (WGS) entry which is preliminary data.</text>
</comment>
<evidence type="ECO:0000256" key="4">
    <source>
        <dbReference type="PIRSR" id="PIRSR000105-1"/>
    </source>
</evidence>
<proteinExistence type="inferred from homology"/>
<dbReference type="PIRSF" id="PIRSF000105">
    <property type="entry name" value="HCDH"/>
    <property type="match status" value="1"/>
</dbReference>
<dbReference type="EMBL" id="BMTL01000051">
    <property type="protein sequence ID" value="GGS27341.1"/>
    <property type="molecule type" value="Genomic_DNA"/>
</dbReference>
<comment type="pathway">
    <text evidence="1">Lipid metabolism; butanoate metabolism.</text>
</comment>
<evidence type="ECO:0000313" key="8">
    <source>
        <dbReference type="EMBL" id="GGS27341.1"/>
    </source>
</evidence>
<dbReference type="PANTHER" id="PTHR48075:SF9">
    <property type="entry name" value="3-HYDROXYBUTYRYL-COA DEHYDROGENASE"/>
    <property type="match status" value="1"/>
</dbReference>
<feature type="binding site" evidence="5">
    <location>
        <position position="57"/>
    </location>
    <ligand>
        <name>CoA</name>
        <dbReference type="ChEBI" id="CHEBI:57287"/>
    </ligand>
</feature>
<dbReference type="InterPro" id="IPR008927">
    <property type="entry name" value="6-PGluconate_DH-like_C_sf"/>
</dbReference>
<dbReference type="InterPro" id="IPR006176">
    <property type="entry name" value="3-OHacyl-CoA_DH_NAD-bd"/>
</dbReference>
<protein>
    <submittedName>
        <fullName evidence="8">3-hydroxybutyryl-CoA dehydrogenase</fullName>
    </submittedName>
</protein>
<accession>A0A918LBT8</accession>
<keyword evidence="3" id="KW-0560">Oxidoreductase</keyword>
<evidence type="ECO:0000256" key="3">
    <source>
        <dbReference type="ARBA" id="ARBA00023002"/>
    </source>
</evidence>
<dbReference type="NCBIfam" id="NF005875">
    <property type="entry name" value="PRK07819.1"/>
    <property type="match status" value="1"/>
</dbReference>
<feature type="binding site" evidence="5">
    <location>
        <position position="121"/>
    </location>
    <ligand>
        <name>CoA</name>
        <dbReference type="ChEBI" id="CHEBI:57287"/>
    </ligand>
</feature>
<feature type="binding site" evidence="5">
    <location>
        <position position="50"/>
    </location>
    <ligand>
        <name>CoA</name>
        <dbReference type="ChEBI" id="CHEBI:57287"/>
    </ligand>
</feature>
<name>A0A918LBT8_9ACTN</name>
<evidence type="ECO:0000259" key="7">
    <source>
        <dbReference type="Pfam" id="PF02737"/>
    </source>
</evidence>
<reference evidence="8" key="2">
    <citation type="submission" date="2020-09" db="EMBL/GenBank/DDBJ databases">
        <authorList>
            <person name="Sun Q."/>
            <person name="Ohkuma M."/>
        </authorList>
    </citation>
    <scope>NUCLEOTIDE SEQUENCE</scope>
    <source>
        <strain evidence="8">JCM 4386</strain>
    </source>
</reference>
<evidence type="ECO:0000256" key="2">
    <source>
        <dbReference type="ARBA" id="ARBA00009463"/>
    </source>
</evidence>
<dbReference type="Pfam" id="PF02737">
    <property type="entry name" value="3HCDH_N"/>
    <property type="match status" value="1"/>
</dbReference>
<dbReference type="Pfam" id="PF00725">
    <property type="entry name" value="3HCDH"/>
    <property type="match status" value="1"/>
</dbReference>
<sequence length="285" mass="30429">MPVYDKVGIIGCGTMGAGIAEVCARKGVLVRAAVASADSARRGRGRLLKSLDSAVRKGRTTEVEREEILGRISFTTDLGAFEDYGFVIESVTEDITAKLTVFSLLDKTMNRPDAVLATNTSSLPVARIAAATASPERVVGVHFFNPAPALPLVEIVSSLLTGDDTRRAAERFVRETLGKTPVHAPDRAGFIVNSLLIPYLLAAIRMLETGVAAGAVDDAMVLGCSHPMGPLRLADLIGLDTVVAIAEALHGEFREPQYAPPPLLRRMVDVGILGRKTKKGFYAYD</sequence>
<dbReference type="SUPFAM" id="SSF48179">
    <property type="entry name" value="6-phosphogluconate dehydrogenase C-terminal domain-like"/>
    <property type="match status" value="1"/>
</dbReference>
<dbReference type="RefSeq" id="WP_190154011.1">
    <property type="nucleotide sequence ID" value="NZ_BMTL01000051.1"/>
</dbReference>
<dbReference type="GO" id="GO:0008691">
    <property type="term" value="F:3-hydroxybutyryl-CoA dehydrogenase activity"/>
    <property type="evidence" value="ECO:0007669"/>
    <property type="project" value="TreeGrafter"/>
</dbReference>
<dbReference type="FunFam" id="3.40.50.720:FF:000009">
    <property type="entry name" value="Fatty oxidation complex, alpha subunit"/>
    <property type="match status" value="1"/>
</dbReference>
<dbReference type="InterPro" id="IPR036291">
    <property type="entry name" value="NAD(P)-bd_dom_sf"/>
</dbReference>
<dbReference type="GO" id="GO:0070403">
    <property type="term" value="F:NAD+ binding"/>
    <property type="evidence" value="ECO:0007669"/>
    <property type="project" value="InterPro"/>
</dbReference>
<dbReference type="SUPFAM" id="SSF51735">
    <property type="entry name" value="NAD(P)-binding Rossmann-fold domains"/>
    <property type="match status" value="1"/>
</dbReference>
<evidence type="ECO:0000313" key="9">
    <source>
        <dbReference type="Proteomes" id="UP000606194"/>
    </source>
</evidence>
<dbReference type="Proteomes" id="UP000606194">
    <property type="component" value="Unassembled WGS sequence"/>
</dbReference>
<dbReference type="InterPro" id="IPR006108">
    <property type="entry name" value="3HC_DH_C"/>
</dbReference>
<dbReference type="PANTHER" id="PTHR48075">
    <property type="entry name" value="3-HYDROXYACYL-COA DEHYDROGENASE FAMILY PROTEIN"/>
    <property type="match status" value="1"/>
</dbReference>
<reference evidence="8" key="1">
    <citation type="journal article" date="2014" name="Int. J. Syst. Evol. Microbiol.">
        <title>Complete genome sequence of Corynebacterium casei LMG S-19264T (=DSM 44701T), isolated from a smear-ripened cheese.</title>
        <authorList>
            <consortium name="US DOE Joint Genome Institute (JGI-PGF)"/>
            <person name="Walter F."/>
            <person name="Albersmeier A."/>
            <person name="Kalinowski J."/>
            <person name="Ruckert C."/>
        </authorList>
    </citation>
    <scope>NUCLEOTIDE SEQUENCE</scope>
    <source>
        <strain evidence="8">JCM 4386</strain>
    </source>
</reference>
<dbReference type="GO" id="GO:0006635">
    <property type="term" value="P:fatty acid beta-oxidation"/>
    <property type="evidence" value="ECO:0007669"/>
    <property type="project" value="TreeGrafter"/>
</dbReference>
<feature type="domain" description="3-hydroxyacyl-CoA dehydrogenase C-terminal" evidence="6">
    <location>
        <begin position="189"/>
        <end position="284"/>
    </location>
</feature>
<feature type="domain" description="3-hydroxyacyl-CoA dehydrogenase NAD binding" evidence="7">
    <location>
        <begin position="6"/>
        <end position="185"/>
    </location>
</feature>
<dbReference type="Gene3D" id="3.40.50.720">
    <property type="entry name" value="NAD(P)-binding Rossmann-like Domain"/>
    <property type="match status" value="1"/>
</dbReference>
<evidence type="ECO:0000256" key="5">
    <source>
        <dbReference type="PIRSR" id="PIRSR000105-3"/>
    </source>
</evidence>
<keyword evidence="9" id="KW-1185">Reference proteome</keyword>
<gene>
    <name evidence="8" type="ORF">GCM10010269_77510</name>
</gene>
<feature type="site" description="Important for catalytic activity" evidence="4">
    <location>
        <position position="142"/>
    </location>
</feature>
<comment type="similarity">
    <text evidence="2">Belongs to the 3-hydroxyacyl-CoA dehydrogenase family.</text>
</comment>
<dbReference type="InterPro" id="IPR022694">
    <property type="entry name" value="3-OHacyl-CoA_DH"/>
</dbReference>
<dbReference type="Gene3D" id="1.10.1040.10">
    <property type="entry name" value="N-(1-d-carboxylethyl)-l-norvaline Dehydrogenase, domain 2"/>
    <property type="match status" value="1"/>
</dbReference>
<evidence type="ECO:0000259" key="6">
    <source>
        <dbReference type="Pfam" id="PF00725"/>
    </source>
</evidence>
<organism evidence="8 9">
    <name type="scientific">Streptomyces humidus</name>
    <dbReference type="NCBI Taxonomy" id="52259"/>
    <lineage>
        <taxon>Bacteria</taxon>
        <taxon>Bacillati</taxon>
        <taxon>Actinomycetota</taxon>
        <taxon>Actinomycetes</taxon>
        <taxon>Kitasatosporales</taxon>
        <taxon>Streptomycetaceae</taxon>
        <taxon>Streptomyces</taxon>
    </lineage>
</organism>
<dbReference type="AlphaFoldDB" id="A0A918LBT8"/>